<accession>A0A0S4N9Y6</accession>
<accession>A0A0P1MG96</accession>
<feature type="coiled-coil region" evidence="1">
    <location>
        <begin position="47"/>
        <end position="113"/>
    </location>
</feature>
<evidence type="ECO:0000256" key="1">
    <source>
        <dbReference type="SAM" id="Coils"/>
    </source>
</evidence>
<accession>A0A0P1P721</accession>
<dbReference type="RefSeq" id="WP_047133559.1">
    <property type="nucleotide sequence ID" value="NZ_CZVI01000003.1"/>
</dbReference>
<dbReference type="Proteomes" id="UP000182011">
    <property type="component" value="Unassembled WGS sequence"/>
</dbReference>
<sequence>MKKFNSNTQLVQLIFDKLKEILELTLLIREMIVKEELETLPDHLSRREQKIEELSEFLNEFKKVKDKTMDPQRIRLEINAILDEVLKIDAENADNIREKMKRISEELNRLIERRKILNYLR</sequence>
<accession>A0A0P1M833</accession>
<evidence type="ECO:0000313" key="2">
    <source>
        <dbReference type="EMBL" id="CUS80375.1"/>
    </source>
</evidence>
<accession>A0A0P1P537</accession>
<proteinExistence type="predicted"/>
<dbReference type="EMBL" id="CZVI01000003">
    <property type="protein sequence ID" value="CUS80375.1"/>
    <property type="molecule type" value="Genomic_DNA"/>
</dbReference>
<dbReference type="OrthoDB" id="9803700at2"/>
<evidence type="ECO:0000313" key="3">
    <source>
        <dbReference type="EMBL" id="CUU06998.1"/>
    </source>
</evidence>
<gene>
    <name evidence="3" type="ORF">JGI4_01669</name>
    <name evidence="2" type="ORF">JGI8_00409</name>
</gene>
<dbReference type="EMBL" id="FAOP01000006">
    <property type="protein sequence ID" value="CUU06998.1"/>
    <property type="molecule type" value="Genomic_DNA"/>
</dbReference>
<dbReference type="STRING" id="1633631.GCA_001442925_01664"/>
<keyword evidence="5" id="KW-1185">Reference proteome</keyword>
<accession>A0A0P1MLB7</accession>
<organism evidence="3 4">
    <name type="scientific">Candidatus Kryptonium thompsonii</name>
    <dbReference type="NCBI Taxonomy" id="1633631"/>
    <lineage>
        <taxon>Bacteria</taxon>
        <taxon>Pseudomonadati</taxon>
        <taxon>Candidatus Kryptoniota</taxon>
        <taxon>Candidatus Kryptonium</taxon>
    </lineage>
</organism>
<accession>A0A0P1LBX2</accession>
<reference evidence="3 4" key="1">
    <citation type="submission" date="2015-11" db="EMBL/GenBank/DDBJ databases">
        <authorList>
            <person name="Zhang Y."/>
            <person name="Guo Z."/>
        </authorList>
    </citation>
    <scope>NUCLEOTIDE SEQUENCE [LARGE SCALE GENOMIC DNA]</scope>
    <source>
        <strain evidence="3">JGI-4</strain>
    </source>
</reference>
<name>A0A0P1MLB7_9BACT</name>
<evidence type="ECO:0008006" key="6">
    <source>
        <dbReference type="Google" id="ProtNLM"/>
    </source>
</evidence>
<reference evidence="2 5" key="2">
    <citation type="submission" date="2015-11" db="EMBL/GenBank/DDBJ databases">
        <authorList>
            <person name="Varghese N."/>
        </authorList>
    </citation>
    <scope>NUCLEOTIDE SEQUENCE [LARGE SCALE GENOMIC DNA]</scope>
    <source>
        <strain evidence="2 5">JGI-8</strain>
    </source>
</reference>
<accession>A0A0N7MSU8</accession>
<evidence type="ECO:0000313" key="5">
    <source>
        <dbReference type="Proteomes" id="UP000182200"/>
    </source>
</evidence>
<evidence type="ECO:0000313" key="4">
    <source>
        <dbReference type="Proteomes" id="UP000182011"/>
    </source>
</evidence>
<protein>
    <recommendedName>
        <fullName evidence="6">FlgN protein</fullName>
    </recommendedName>
</protein>
<accession>A0A0P1LG67</accession>
<dbReference type="Proteomes" id="UP000182200">
    <property type="component" value="Unassembled WGS sequence"/>
</dbReference>
<dbReference type="AlphaFoldDB" id="A0A0P1MLB7"/>
<keyword evidence="1" id="KW-0175">Coiled coil</keyword>
<accession>A0A0P1LQ56</accession>